<dbReference type="Proteomes" id="UP000233742">
    <property type="component" value="Chromosome"/>
</dbReference>
<accession>A0A2K9EEZ6</accession>
<gene>
    <name evidence="3" type="ORF">CUV01_09195</name>
</gene>
<sequence>MIRYGIIGCGMMGQEHIRNIALLPGAMVAAYVEPDAAMAARAANLLPDARRCASVSDLLDQPIDALLIASPNDLHLPQIEVIATRRPLPLLVEKPLFTAPDQAARLAALADYPAPVWVAMEYRYMPPIARLIAEADAVTGGIRMLTIREHRFPFLDKVGNWNRFNTRSGGTMVEKCCHFFDLMRLILRDDPVRVMASAGQAVNHLDERINGRPPDIWDNGYVIVDFARGARAMLELCMFAEGARYQEQVSVIGADGMIEAHVPGPSRFWPADLGPPPVAQVIASPRHPKGPQLIEIPVDPALLAAGDHNGATYWQHRRFVQALQGQAPVEVTLQDGWWAAAMGMAAQLSARTGQAVDIAGLDFVPRTSQFAASVA</sequence>
<dbReference type="Pfam" id="PF02894">
    <property type="entry name" value="GFO_IDH_MocA_C"/>
    <property type="match status" value="1"/>
</dbReference>
<dbReference type="OrthoDB" id="9815825at2"/>
<name>A0A2K9EEZ6_9RHOB</name>
<dbReference type="InterPro" id="IPR000683">
    <property type="entry name" value="Gfo/Idh/MocA-like_OxRdtase_N"/>
</dbReference>
<dbReference type="PANTHER" id="PTHR43593:SF1">
    <property type="entry name" value="INOSITOL 2-DEHYDROGENASE"/>
    <property type="match status" value="1"/>
</dbReference>
<dbReference type="InterPro" id="IPR004104">
    <property type="entry name" value="Gfo/Idh/MocA-like_OxRdtase_C"/>
</dbReference>
<feature type="domain" description="Gfo/Idh/MocA-like oxidoreductase C-terminal" evidence="2">
    <location>
        <begin position="140"/>
        <end position="357"/>
    </location>
</feature>
<organism evidence="3 4">
    <name type="scientific">Paracoccus tegillarcae</name>
    <dbReference type="NCBI Taxonomy" id="1529068"/>
    <lineage>
        <taxon>Bacteria</taxon>
        <taxon>Pseudomonadati</taxon>
        <taxon>Pseudomonadota</taxon>
        <taxon>Alphaproteobacteria</taxon>
        <taxon>Rhodobacterales</taxon>
        <taxon>Paracoccaceae</taxon>
        <taxon>Paracoccus</taxon>
    </lineage>
</organism>
<dbReference type="InterPro" id="IPR050424">
    <property type="entry name" value="Gfo-Idh-MocA_inositol_DH"/>
</dbReference>
<dbReference type="RefSeq" id="WP_101460207.1">
    <property type="nucleotide sequence ID" value="NZ_CP025408.1"/>
</dbReference>
<dbReference type="Pfam" id="PF01408">
    <property type="entry name" value="GFO_IDH_MocA"/>
    <property type="match status" value="1"/>
</dbReference>
<feature type="domain" description="Gfo/Idh/MocA-like oxidoreductase N-terminal" evidence="1">
    <location>
        <begin position="2"/>
        <end position="111"/>
    </location>
</feature>
<dbReference type="AlphaFoldDB" id="A0A2K9EEZ6"/>
<protein>
    <submittedName>
        <fullName evidence="3">Oxidoreductase</fullName>
    </submittedName>
</protein>
<keyword evidence="4" id="KW-1185">Reference proteome</keyword>
<proteinExistence type="predicted"/>
<dbReference type="Gene3D" id="3.40.50.720">
    <property type="entry name" value="NAD(P)-binding Rossmann-like Domain"/>
    <property type="match status" value="1"/>
</dbReference>
<dbReference type="GO" id="GO:0000166">
    <property type="term" value="F:nucleotide binding"/>
    <property type="evidence" value="ECO:0007669"/>
    <property type="project" value="InterPro"/>
</dbReference>
<dbReference type="SUPFAM" id="SSF51735">
    <property type="entry name" value="NAD(P)-binding Rossmann-fold domains"/>
    <property type="match status" value="1"/>
</dbReference>
<dbReference type="InterPro" id="IPR036291">
    <property type="entry name" value="NAD(P)-bd_dom_sf"/>
</dbReference>
<dbReference type="KEGG" id="paro:CUV01_09195"/>
<evidence type="ECO:0000259" key="1">
    <source>
        <dbReference type="Pfam" id="PF01408"/>
    </source>
</evidence>
<evidence type="ECO:0000259" key="2">
    <source>
        <dbReference type="Pfam" id="PF02894"/>
    </source>
</evidence>
<reference evidence="3 4" key="1">
    <citation type="submission" date="2017-12" db="EMBL/GenBank/DDBJ databases">
        <authorList>
            <person name="Hurst M.R.H."/>
        </authorList>
    </citation>
    <scope>NUCLEOTIDE SEQUENCE [LARGE SCALE GENOMIC DNA]</scope>
    <source>
        <strain evidence="3 4">BM15</strain>
    </source>
</reference>
<dbReference type="PANTHER" id="PTHR43593">
    <property type="match status" value="1"/>
</dbReference>
<dbReference type="SUPFAM" id="SSF55347">
    <property type="entry name" value="Glyceraldehyde-3-phosphate dehydrogenase-like, C-terminal domain"/>
    <property type="match status" value="1"/>
</dbReference>
<evidence type="ECO:0000313" key="4">
    <source>
        <dbReference type="Proteomes" id="UP000233742"/>
    </source>
</evidence>
<dbReference type="Gene3D" id="3.30.360.10">
    <property type="entry name" value="Dihydrodipicolinate Reductase, domain 2"/>
    <property type="match status" value="1"/>
</dbReference>
<dbReference type="EMBL" id="CP025408">
    <property type="protein sequence ID" value="AUH33538.1"/>
    <property type="molecule type" value="Genomic_DNA"/>
</dbReference>
<evidence type="ECO:0000313" key="3">
    <source>
        <dbReference type="EMBL" id="AUH33538.1"/>
    </source>
</evidence>